<dbReference type="EMBL" id="JBHSPH010000009">
    <property type="protein sequence ID" value="MFC5864320.1"/>
    <property type="molecule type" value="Genomic_DNA"/>
</dbReference>
<evidence type="ECO:0000259" key="1">
    <source>
        <dbReference type="Pfam" id="PF12706"/>
    </source>
</evidence>
<dbReference type="PANTHER" id="PTHR15032">
    <property type="entry name" value="N-ACYL-PHOSPHATIDYLETHANOLAMINE-HYDROLYZING PHOSPHOLIPASE D"/>
    <property type="match status" value="1"/>
</dbReference>
<dbReference type="InterPro" id="IPR001279">
    <property type="entry name" value="Metallo-B-lactamas"/>
</dbReference>
<dbReference type="Proteomes" id="UP001596091">
    <property type="component" value="Unassembled WGS sequence"/>
</dbReference>
<name>A0ABW1EJG1_9BACT</name>
<dbReference type="PANTHER" id="PTHR15032:SF4">
    <property type="entry name" value="N-ACYL-PHOSPHATIDYLETHANOLAMINE-HYDROLYZING PHOSPHOLIPASE D"/>
    <property type="match status" value="1"/>
</dbReference>
<accession>A0ABW1EJG1</accession>
<dbReference type="Pfam" id="PF12706">
    <property type="entry name" value="Lactamase_B_2"/>
    <property type="match status" value="1"/>
</dbReference>
<dbReference type="RefSeq" id="WP_263342056.1">
    <property type="nucleotide sequence ID" value="NZ_JAGSYH010000009.1"/>
</dbReference>
<dbReference type="InterPro" id="IPR036866">
    <property type="entry name" value="RibonucZ/Hydroxyglut_hydro"/>
</dbReference>
<proteinExistence type="predicted"/>
<sequence>MADSDRLDGDVRGFRQRAGVLWRTAKVFWKFTFDKPAWTRPRGVIPVVKMTREELLAAPDRALWRLGHSTVLMKLRGGFWLTDPVFAERASPVRFAGPKRFHQPPISISELPQLKAVVISHDHYDHLDKAAIKKLRDKADWFIVPRGVGAIIAGWGVDDAKIVERDWWEPVEIGGLRLTSAPTQHFSGRNLFHRNETLWTAWAIEDGDFKIFYGADSGYFCGFEKIGERLGPFDVTLIENGAYNVRWPVIHMQPEETVKAHRDLRGRWLIPIHNGTFDLAMHAWTEPMERIQAIAAREGVDVCTPRFGEMVRLEAMEQGSCWWRGVDPVGVNVSAREYAADARG</sequence>
<evidence type="ECO:0000313" key="2">
    <source>
        <dbReference type="EMBL" id="MFC5864320.1"/>
    </source>
</evidence>
<gene>
    <name evidence="2" type="ORF">ACFPT7_18585</name>
</gene>
<dbReference type="Gene3D" id="3.60.15.10">
    <property type="entry name" value="Ribonuclease Z/Hydroxyacylglutathione hydrolase-like"/>
    <property type="match status" value="1"/>
</dbReference>
<feature type="domain" description="Metallo-beta-lactamase" evidence="1">
    <location>
        <begin position="81"/>
        <end position="273"/>
    </location>
</feature>
<keyword evidence="3" id="KW-1185">Reference proteome</keyword>
<evidence type="ECO:0000313" key="3">
    <source>
        <dbReference type="Proteomes" id="UP001596091"/>
    </source>
</evidence>
<organism evidence="2 3">
    <name type="scientific">Acidicapsa dinghuensis</name>
    <dbReference type="NCBI Taxonomy" id="2218256"/>
    <lineage>
        <taxon>Bacteria</taxon>
        <taxon>Pseudomonadati</taxon>
        <taxon>Acidobacteriota</taxon>
        <taxon>Terriglobia</taxon>
        <taxon>Terriglobales</taxon>
        <taxon>Acidobacteriaceae</taxon>
        <taxon>Acidicapsa</taxon>
    </lineage>
</organism>
<reference evidence="3" key="1">
    <citation type="journal article" date="2019" name="Int. J. Syst. Evol. Microbiol.">
        <title>The Global Catalogue of Microorganisms (GCM) 10K type strain sequencing project: providing services to taxonomists for standard genome sequencing and annotation.</title>
        <authorList>
            <consortium name="The Broad Institute Genomics Platform"/>
            <consortium name="The Broad Institute Genome Sequencing Center for Infectious Disease"/>
            <person name="Wu L."/>
            <person name="Ma J."/>
        </authorList>
    </citation>
    <scope>NUCLEOTIDE SEQUENCE [LARGE SCALE GENOMIC DNA]</scope>
    <source>
        <strain evidence="3">JCM 4087</strain>
    </source>
</reference>
<comment type="caution">
    <text evidence="2">The sequence shown here is derived from an EMBL/GenBank/DDBJ whole genome shotgun (WGS) entry which is preliminary data.</text>
</comment>
<dbReference type="SUPFAM" id="SSF56281">
    <property type="entry name" value="Metallo-hydrolase/oxidoreductase"/>
    <property type="match status" value="1"/>
</dbReference>
<protein>
    <submittedName>
        <fullName evidence="2">MBL fold metallo-hydrolase</fullName>
    </submittedName>
</protein>